<feature type="region of interest" description="Disordered" evidence="1">
    <location>
        <begin position="200"/>
        <end position="242"/>
    </location>
</feature>
<accession>V5ZC56</accession>
<comment type="caution">
    <text evidence="3">The sequence shown here is derived from an EMBL/GenBank/DDBJ whole genome shotgun (WGS) entry which is preliminary data.</text>
</comment>
<protein>
    <submittedName>
        <fullName evidence="3">Filamentous hemagglutinin family outer membrane protein</fullName>
    </submittedName>
</protein>
<feature type="domain" description="Polypeptide-transport-associated ShlB-type" evidence="2">
    <location>
        <begin position="4"/>
        <end position="40"/>
    </location>
</feature>
<dbReference type="AlphaFoldDB" id="V5ZC56"/>
<evidence type="ECO:0000313" key="3">
    <source>
        <dbReference type="EMBL" id="CCG88491.1"/>
    </source>
</evidence>
<dbReference type="STRING" id="1161919.EPIR_3128"/>
<reference evidence="3 4" key="1">
    <citation type="journal article" date="2013" name="Syst. Appl. Microbiol.">
        <title>Phylogenetic position and virulence apparatus of the pear flower necrosis pathogen Erwinia piriflorinigrans CFBP 5888T as assessed by comparative genomics.</title>
        <authorList>
            <person name="Smits T.H."/>
            <person name="Rezzonico F."/>
            <person name="Lopez M.M."/>
            <person name="Blom J."/>
            <person name="Goesmann A."/>
            <person name="Frey J.E."/>
            <person name="Duffy B."/>
        </authorList>
    </citation>
    <scope>NUCLEOTIDE SEQUENCE [LARGE SCALE GENOMIC DNA]</scope>
    <source>
        <strain evidence="4">CFBP5888</strain>
    </source>
</reference>
<evidence type="ECO:0000259" key="2">
    <source>
        <dbReference type="Pfam" id="PF08479"/>
    </source>
</evidence>
<gene>
    <name evidence="3" type="primary">cdiA</name>
    <name evidence="3" type="ORF">EPIR_3128</name>
</gene>
<dbReference type="Gene3D" id="3.10.20.310">
    <property type="entry name" value="membrane protein fhac"/>
    <property type="match status" value="1"/>
</dbReference>
<evidence type="ECO:0000256" key="1">
    <source>
        <dbReference type="SAM" id="MobiDB-lite"/>
    </source>
</evidence>
<evidence type="ECO:0000313" key="4">
    <source>
        <dbReference type="Proteomes" id="UP000018217"/>
    </source>
</evidence>
<name>V5ZC56_9GAMM</name>
<dbReference type="Proteomes" id="UP000018217">
    <property type="component" value="Unassembled WGS sequence"/>
</dbReference>
<organism evidence="3 4">
    <name type="scientific">Erwinia piriflorinigrans CFBP 5888</name>
    <dbReference type="NCBI Taxonomy" id="1161919"/>
    <lineage>
        <taxon>Bacteria</taxon>
        <taxon>Pseudomonadati</taxon>
        <taxon>Pseudomonadota</taxon>
        <taxon>Gammaproteobacteria</taxon>
        <taxon>Enterobacterales</taxon>
        <taxon>Erwiniaceae</taxon>
        <taxon>Erwinia</taxon>
    </lineage>
</organism>
<proteinExistence type="predicted"/>
<dbReference type="EMBL" id="CAHS01000021">
    <property type="protein sequence ID" value="CCG88491.1"/>
    <property type="molecule type" value="Genomic_DNA"/>
</dbReference>
<dbReference type="InterPro" id="IPR013686">
    <property type="entry name" value="Polypept-transport_assoc_ShlB"/>
</dbReference>
<feature type="region of interest" description="Disordered" evidence="1">
    <location>
        <begin position="119"/>
        <end position="144"/>
    </location>
</feature>
<dbReference type="Pfam" id="PF08479">
    <property type="entry name" value="POTRA_2"/>
    <property type="match status" value="1"/>
</dbReference>
<keyword evidence="4" id="KW-1185">Reference proteome</keyword>
<sequence>MLAINKVQNTLLVKGYTTTRVMAQEQDLTKGVLTLTLQPGLIGNKTQNRLDTGTLGWSDIHNQADYRAEHSGVALSTGGPVGRELLTNMAGSMLSGANNSGHVSGTTKAAVSEGALTIRDTGRQQQQNVAGLNRDTDHANDGRISPIFNKEKEQQRLQQAQLIGEIGGQAMDSILTQGDIAGLKAQTDPAALAQAREQLEKSGRPGDDAAVMQQAYNNAIRHRQRPAKGGAGDNRGNDRAGG</sequence>